<dbReference type="OMA" id="ALLMDDM"/>
<feature type="coiled-coil region" evidence="7">
    <location>
        <begin position="1083"/>
        <end position="1110"/>
    </location>
</feature>
<dbReference type="PANTHER" id="PTHR23155:SF1137">
    <property type="entry name" value="OS08G0387700 PROTEIN"/>
    <property type="match status" value="1"/>
</dbReference>
<dbReference type="Gene3D" id="1.10.10.10">
    <property type="entry name" value="Winged helix-like DNA-binding domain superfamily/Winged helix DNA-binding domain"/>
    <property type="match status" value="2"/>
</dbReference>
<dbReference type="InterPro" id="IPR044974">
    <property type="entry name" value="Disease_R_plants"/>
</dbReference>
<evidence type="ECO:0000313" key="9">
    <source>
        <dbReference type="EnsemblPlants" id="ORUFI12G17790.2"/>
    </source>
</evidence>
<dbReference type="InterPro" id="IPR041118">
    <property type="entry name" value="Rx_N"/>
</dbReference>
<dbReference type="Gramene" id="ORUFI12G17790.2">
    <property type="protein sequence ID" value="ORUFI12G17790.2"/>
    <property type="gene ID" value="ORUFI12G17790"/>
</dbReference>
<dbReference type="InterPro" id="IPR038005">
    <property type="entry name" value="RX-like_CC"/>
</dbReference>
<evidence type="ECO:0000256" key="2">
    <source>
        <dbReference type="ARBA" id="ARBA00022614"/>
    </source>
</evidence>
<evidence type="ECO:0000256" key="4">
    <source>
        <dbReference type="ARBA" id="ARBA00022741"/>
    </source>
</evidence>
<dbReference type="SUPFAM" id="SSF52058">
    <property type="entry name" value="L domain-like"/>
    <property type="match status" value="2"/>
</dbReference>
<accession>A0A0E0RIU2</accession>
<keyword evidence="4" id="KW-0547">Nucleotide-binding</keyword>
<keyword evidence="3" id="KW-0677">Repeat</keyword>
<proteinExistence type="inferred from homology"/>
<evidence type="ECO:0000256" key="6">
    <source>
        <dbReference type="ARBA" id="ARBA00023054"/>
    </source>
</evidence>
<sequence length="1909" mass="216849">MAKLLSPAHDALCLFVFYEIGNVAEAVKTFQQMASALTGVMTSVINKLTALLGKEYMKLKGVQGEVEFMIDELSSMNALLHRLAEEDQHLDVQTKEWRNQVREMYYDIEDCIDDFMHHLGHTDIAESAGLVHRMAQHLKTLRVRHQIANQIEKLKARVEDASKRRLRYKLDERTFNLSTAGAIDPRLPSLYAESDGLVGIEQPRDVVIKLLTEGEGASSQKLKVISIVGPGGLGKTTLANEVFRKLESQFQCRAFVSLSQQPDVKKIVRNIYCQVSQQEYGNIDIWDEEKLINATREFLTNKRYFVVIDDIWSTQAWKTIRCALFVNNCGSRIMTTTRNMAIAKSCCTPDHDRVFEIMPLSIDNSKSLFLKRIFGSKDVCIPQLDEVCYEILKKCGGSPLAIITIASLLANKANTKEEWERVRNSIGSTLQKDPDVEEMRRILSLSYDDLPQHLKTCLLYLSIFPEDYEIERDRLVERWVAEGFIITEGGHDLKEIGDCYFSDLINRSMIEPVKIQYNGRVFSCRVHDMILDLLTCKSTEENFATFMGGQNQKLVLQGKVRRLSLNYYTQDHIMVPSTAIITHCRSLSIFGYAEQKPPLSMFPVLRVLDIENGEDMESSYTKHIRKLIQLKYLRLNVRSVAELPEKLGELQHLQTLDLRRTNIRKLPESFVRANRDQNQPGLLGIFLVGAKKSDEAHIDYKVFADNLVSSLRKLGRLNLRIMCILGYYACSIEFLLDSWFPSPHLLQSFAMGMNYHFPRVPSWIASLDNLTCLEINIDLVDEKVIQILGDLPVLIFLWLISKEAGPNERLVIRSNMFVCLKEFHFTCWRNWEGLMFEAGAMAKVEMLRVSFDAGGSVLDFGIQHLASLRHLIVEIVCGGATLREVEALEDAIRHSADLLPCHPAVEVRTWDEEKMVKEESATAAVDFAANPLHSVPAASVMTRPSRPVKKPLGDSLSCAPQNTRIIDLGGEMASALTGAMTSVIIKLSALLGEEYAKLKGLQREVEFMKDELSSMNALLHRLAEVDSDLDVQTEEWRNQVREMSYDIEDCIDGFTHRLGHIGIAEAAGPVQRVAQQLKVLKVRRQIASQIQELKGRVEDASKRRMRYKLDDRIFEPSIARAIDPRLPSLYAESDGLVGIETPRAVLVKLIMEGDDASFQQLKVISIVGPGGLGKTTLANEVYRRLEGQFQCRAFVSLSQQPDVKRILRNIFCQVSQQVYDSTSVWDEENLIDAIRGFLKDKRYFIVIDDIWSIQAWKTIKCALLMNNLGSRIITTTRSVTIAKSCCSPQHDHVYEIMPLSTANAMSLFLKRIFGTEDICPPQLEEISCKILKKCSGSPLAIITIASLLTNKASTKEEWERVHNSIGSTLEKDPSVEEMQRILSLSYDDLPHHLKTCLLYLCIFPEDCEIERDQLVKRWIAEGFINTGSGQDLEKIGESYLNDLISRSMIQPVKVRYDGQVDSCRIHDMILDLLMSKSIKENFATFLGEQNQKLVLQGKVRRLSLSYYSQENVMVPSTAIISSCRSLSIFGYAEEMPSLSEFRVLRVLDIEHGEDMDSNYLEHVRRLSQLKYLRLNVRSIDALPEQLGELQHLQTLDLVSTKLRKSPKSIVRLQNLTCLRINNLELPEGIGCMRALQEVSEIKISRNSSASSLQELGNLTKLKILGLCWCISDIHGGTKTLVNNLVSSLRKLGRLNLRSLCIQSSFKYSIDFLLDSWLPTPHLLQKFQMGMCYYFPRIPVWIASLENLTYLDINLNPVKEEVLEILGNLPALLFLWLTSKSADPKQRLIINSNMFMCLKELYFTCWSIESGLMFQEGCMAKLEKLHLPFHAATALEFGIHHLSSLRLLVVEIICSGATIRQVESLEETIRKTADLLPYRPTVEIRTWDEENMVEEQKEKDMGEEGTQTSC</sequence>
<dbReference type="InterPro" id="IPR042197">
    <property type="entry name" value="Apaf_helical"/>
</dbReference>
<evidence type="ECO:0000256" key="7">
    <source>
        <dbReference type="SAM" id="Coils"/>
    </source>
</evidence>
<feature type="coiled-coil region" evidence="7">
    <location>
        <begin position="144"/>
        <end position="171"/>
    </location>
</feature>
<evidence type="ECO:0000259" key="8">
    <source>
        <dbReference type="SMART" id="SM00382"/>
    </source>
</evidence>
<dbReference type="Pfam" id="PF23598">
    <property type="entry name" value="LRR_14"/>
    <property type="match status" value="3"/>
</dbReference>
<dbReference type="GO" id="GO:0042742">
    <property type="term" value="P:defense response to bacterium"/>
    <property type="evidence" value="ECO:0007669"/>
    <property type="project" value="UniProtKB-ARBA"/>
</dbReference>
<keyword evidence="2" id="KW-0433">Leucine-rich repeat</keyword>
<dbReference type="InterPro" id="IPR003593">
    <property type="entry name" value="AAA+_ATPase"/>
</dbReference>
<evidence type="ECO:0000256" key="1">
    <source>
        <dbReference type="ARBA" id="ARBA00008894"/>
    </source>
</evidence>
<comment type="similarity">
    <text evidence="1">Belongs to the disease resistance NB-LRR family.</text>
</comment>
<dbReference type="eggNOG" id="KOG4658">
    <property type="taxonomic scope" value="Eukaryota"/>
</dbReference>
<dbReference type="GO" id="GO:0009626">
    <property type="term" value="P:plant-type hypersensitive response"/>
    <property type="evidence" value="ECO:0007669"/>
    <property type="project" value="UniProtKB-ARBA"/>
</dbReference>
<dbReference type="Gene3D" id="3.80.10.10">
    <property type="entry name" value="Ribonuclease Inhibitor"/>
    <property type="match status" value="2"/>
</dbReference>
<dbReference type="InterPro" id="IPR002182">
    <property type="entry name" value="NB-ARC"/>
</dbReference>
<name>A0A0E0RIU2_ORYRU</name>
<organism evidence="9 10">
    <name type="scientific">Oryza rufipogon</name>
    <name type="common">Brownbeard rice</name>
    <name type="synonym">Asian wild rice</name>
    <dbReference type="NCBI Taxonomy" id="4529"/>
    <lineage>
        <taxon>Eukaryota</taxon>
        <taxon>Viridiplantae</taxon>
        <taxon>Streptophyta</taxon>
        <taxon>Embryophyta</taxon>
        <taxon>Tracheophyta</taxon>
        <taxon>Spermatophyta</taxon>
        <taxon>Magnoliopsida</taxon>
        <taxon>Liliopsida</taxon>
        <taxon>Poales</taxon>
        <taxon>Poaceae</taxon>
        <taxon>BOP clade</taxon>
        <taxon>Oryzoideae</taxon>
        <taxon>Oryzeae</taxon>
        <taxon>Oryzinae</taxon>
        <taxon>Oryza</taxon>
    </lineage>
</organism>
<dbReference type="InterPro" id="IPR055414">
    <property type="entry name" value="LRR_R13L4/SHOC2-like"/>
</dbReference>
<dbReference type="Pfam" id="PF18052">
    <property type="entry name" value="Rx_N"/>
    <property type="match status" value="2"/>
</dbReference>
<dbReference type="SMART" id="SM00382">
    <property type="entry name" value="AAA"/>
    <property type="match status" value="2"/>
</dbReference>
<dbReference type="Proteomes" id="UP000008022">
    <property type="component" value="Unassembled WGS sequence"/>
</dbReference>
<keyword evidence="5" id="KW-0611">Plant defense</keyword>
<dbReference type="Gene3D" id="1.10.8.430">
    <property type="entry name" value="Helical domain of apoptotic protease-activating factors"/>
    <property type="match status" value="2"/>
</dbReference>
<dbReference type="InterPro" id="IPR058922">
    <property type="entry name" value="WHD_DRP"/>
</dbReference>
<keyword evidence="6 7" id="KW-0175">Coiled coil</keyword>
<reference evidence="10" key="1">
    <citation type="submission" date="2013-06" db="EMBL/GenBank/DDBJ databases">
        <authorList>
            <person name="Zhao Q."/>
        </authorList>
    </citation>
    <scope>NUCLEOTIDE SEQUENCE</scope>
    <source>
        <strain evidence="10">cv. W1943</strain>
    </source>
</reference>
<protein>
    <recommendedName>
        <fullName evidence="8">AAA+ ATPase domain-containing protein</fullName>
    </recommendedName>
</protein>
<keyword evidence="10" id="KW-1185">Reference proteome</keyword>
<reference evidence="9" key="2">
    <citation type="submission" date="2015-06" db="UniProtKB">
        <authorList>
            <consortium name="EnsemblPlants"/>
        </authorList>
    </citation>
    <scope>IDENTIFICATION</scope>
</reference>
<dbReference type="InterPro" id="IPR027417">
    <property type="entry name" value="P-loop_NTPase"/>
</dbReference>
<feature type="domain" description="AAA+ ATPase" evidence="8">
    <location>
        <begin position="1160"/>
        <end position="1286"/>
    </location>
</feature>
<feature type="domain" description="AAA+ ATPase" evidence="8">
    <location>
        <begin position="221"/>
        <end position="355"/>
    </location>
</feature>
<evidence type="ECO:0000256" key="3">
    <source>
        <dbReference type="ARBA" id="ARBA00022737"/>
    </source>
</evidence>
<dbReference type="CDD" id="cd14798">
    <property type="entry name" value="RX-CC_like"/>
    <property type="match status" value="2"/>
</dbReference>
<dbReference type="GO" id="GO:0043531">
    <property type="term" value="F:ADP binding"/>
    <property type="evidence" value="ECO:0007669"/>
    <property type="project" value="InterPro"/>
</dbReference>
<dbReference type="Pfam" id="PF23559">
    <property type="entry name" value="WHD_DRP"/>
    <property type="match status" value="2"/>
</dbReference>
<dbReference type="FunFam" id="1.10.10.10:FF:000322">
    <property type="entry name" value="Probable disease resistance protein At1g63360"/>
    <property type="match status" value="2"/>
</dbReference>
<dbReference type="InterPro" id="IPR032675">
    <property type="entry name" value="LRR_dom_sf"/>
</dbReference>
<dbReference type="GO" id="GO:0002758">
    <property type="term" value="P:innate immune response-activating signaling pathway"/>
    <property type="evidence" value="ECO:0007669"/>
    <property type="project" value="UniProtKB-ARBA"/>
</dbReference>
<dbReference type="FunFam" id="3.40.50.300:FF:001091">
    <property type="entry name" value="Probable disease resistance protein At1g61300"/>
    <property type="match status" value="1"/>
</dbReference>
<dbReference type="EnsemblPlants" id="ORUFI12G17790.2">
    <property type="protein sequence ID" value="ORUFI12G17790.2"/>
    <property type="gene ID" value="ORUFI12G17790"/>
</dbReference>
<evidence type="ECO:0000256" key="5">
    <source>
        <dbReference type="ARBA" id="ARBA00022821"/>
    </source>
</evidence>
<dbReference type="Pfam" id="PF00931">
    <property type="entry name" value="NB-ARC"/>
    <property type="match status" value="2"/>
</dbReference>
<evidence type="ECO:0000313" key="10">
    <source>
        <dbReference type="Proteomes" id="UP000008022"/>
    </source>
</evidence>
<dbReference type="STRING" id="4529.A0A0E0RIU2"/>
<dbReference type="PRINTS" id="PR00364">
    <property type="entry name" value="DISEASERSIST"/>
</dbReference>
<feature type="coiled-coil region" evidence="7">
    <location>
        <begin position="991"/>
        <end position="1018"/>
    </location>
</feature>
<dbReference type="SUPFAM" id="SSF52540">
    <property type="entry name" value="P-loop containing nucleoside triphosphate hydrolases"/>
    <property type="match status" value="2"/>
</dbReference>
<dbReference type="PANTHER" id="PTHR23155">
    <property type="entry name" value="DISEASE RESISTANCE PROTEIN RP"/>
    <property type="match status" value="1"/>
</dbReference>
<dbReference type="Gene3D" id="1.20.5.4130">
    <property type="match status" value="2"/>
</dbReference>
<dbReference type="Gene3D" id="3.40.50.300">
    <property type="entry name" value="P-loop containing nucleotide triphosphate hydrolases"/>
    <property type="match status" value="2"/>
</dbReference>
<dbReference type="InterPro" id="IPR036388">
    <property type="entry name" value="WH-like_DNA-bd_sf"/>
</dbReference>